<comment type="caution">
    <text evidence="5">The sequence shown here is derived from an EMBL/GenBank/DDBJ whole genome shotgun (WGS) entry which is preliminary data.</text>
</comment>
<accession>A0A6N8I067</accession>
<evidence type="ECO:0000256" key="2">
    <source>
        <dbReference type="ARBA" id="ARBA00022722"/>
    </source>
</evidence>
<sequence>MTESDIQNQIRVALSPHGIVFRTNSGDFWQGEQVYSKEFKQPVLIHLRRICGLPKGFSDLLFCGFDGQAGFIEVKKPGGHIRKEQTDFLNLMRSYGYMSGIARSPEDALLIVQHKFI</sequence>
<dbReference type="InterPro" id="IPR014883">
    <property type="entry name" value="VRR_NUC"/>
</dbReference>
<evidence type="ECO:0000313" key="6">
    <source>
        <dbReference type="Proteomes" id="UP000469440"/>
    </source>
</evidence>
<dbReference type="RefSeq" id="WP_156990485.1">
    <property type="nucleotide sequence ID" value="NZ_VWXL01000052.1"/>
</dbReference>
<evidence type="ECO:0000256" key="1">
    <source>
        <dbReference type="ARBA" id="ARBA00001946"/>
    </source>
</evidence>
<comment type="cofactor">
    <cofactor evidence="1">
        <name>Mg(2+)</name>
        <dbReference type="ChEBI" id="CHEBI:18420"/>
    </cofactor>
</comment>
<evidence type="ECO:0000313" key="5">
    <source>
        <dbReference type="EMBL" id="MVB11160.1"/>
    </source>
</evidence>
<evidence type="ECO:0000259" key="4">
    <source>
        <dbReference type="Pfam" id="PF08774"/>
    </source>
</evidence>
<keyword evidence="6" id="KW-1185">Reference proteome</keyword>
<dbReference type="Proteomes" id="UP000469440">
    <property type="component" value="Unassembled WGS sequence"/>
</dbReference>
<dbReference type="Gene3D" id="3.40.1350.10">
    <property type="match status" value="1"/>
</dbReference>
<dbReference type="EMBL" id="VWXL01000052">
    <property type="protein sequence ID" value="MVB11160.1"/>
    <property type="molecule type" value="Genomic_DNA"/>
</dbReference>
<keyword evidence="3" id="KW-0378">Hydrolase</keyword>
<dbReference type="InterPro" id="IPR011856">
    <property type="entry name" value="tRNA_endonuc-like_dom_sf"/>
</dbReference>
<dbReference type="GO" id="GO:0016788">
    <property type="term" value="F:hydrolase activity, acting on ester bonds"/>
    <property type="evidence" value="ECO:0007669"/>
    <property type="project" value="InterPro"/>
</dbReference>
<dbReference type="Pfam" id="PF08774">
    <property type="entry name" value="VRR_NUC"/>
    <property type="match status" value="1"/>
</dbReference>
<protein>
    <recommendedName>
        <fullName evidence="4">VRR-NUC domain-containing protein</fullName>
    </recommendedName>
</protein>
<reference evidence="5 6" key="1">
    <citation type="submission" date="2019-09" db="EMBL/GenBank/DDBJ databases">
        <title>Genome sequence of Clostridium sp. EA1.</title>
        <authorList>
            <person name="Poehlein A."/>
            <person name="Bengelsdorf F.R."/>
            <person name="Daniel R."/>
        </authorList>
    </citation>
    <scope>NUCLEOTIDE SEQUENCE [LARGE SCALE GENOMIC DNA]</scope>
    <source>
        <strain evidence="5 6">EA1</strain>
    </source>
</reference>
<organism evidence="5 6">
    <name type="scientific">Caproicibacter fermentans</name>
    <dbReference type="NCBI Taxonomy" id="2576756"/>
    <lineage>
        <taxon>Bacteria</taxon>
        <taxon>Bacillati</taxon>
        <taxon>Bacillota</taxon>
        <taxon>Clostridia</taxon>
        <taxon>Eubacteriales</taxon>
        <taxon>Acutalibacteraceae</taxon>
        <taxon>Caproicibacter</taxon>
    </lineage>
</organism>
<feature type="domain" description="VRR-NUC" evidence="4">
    <location>
        <begin position="2"/>
        <end position="104"/>
    </location>
</feature>
<dbReference type="AlphaFoldDB" id="A0A6N8I067"/>
<dbReference type="GO" id="GO:0004518">
    <property type="term" value="F:nuclease activity"/>
    <property type="evidence" value="ECO:0007669"/>
    <property type="project" value="UniProtKB-KW"/>
</dbReference>
<evidence type="ECO:0000256" key="3">
    <source>
        <dbReference type="ARBA" id="ARBA00022801"/>
    </source>
</evidence>
<keyword evidence="2" id="KW-0540">Nuclease</keyword>
<proteinExistence type="predicted"/>
<gene>
    <name evidence="5" type="ORF">CAFE_18660</name>
</gene>
<name>A0A6N8I067_9FIRM</name>
<dbReference type="OrthoDB" id="1697409at2"/>
<dbReference type="GO" id="GO:0003676">
    <property type="term" value="F:nucleic acid binding"/>
    <property type="evidence" value="ECO:0007669"/>
    <property type="project" value="InterPro"/>
</dbReference>